<keyword evidence="1" id="KW-0472">Membrane</keyword>
<dbReference type="AlphaFoldDB" id="A0A2W7FWU6"/>
<evidence type="ECO:0000256" key="1">
    <source>
        <dbReference type="SAM" id="Phobius"/>
    </source>
</evidence>
<evidence type="ECO:0000313" key="2">
    <source>
        <dbReference type="EMBL" id="PZV98751.1"/>
    </source>
</evidence>
<dbReference type="Proteomes" id="UP000249646">
    <property type="component" value="Unassembled WGS sequence"/>
</dbReference>
<keyword evidence="3" id="KW-1185">Reference proteome</keyword>
<protein>
    <submittedName>
        <fullName evidence="2">Uncharacterized protein</fullName>
    </submittedName>
</protein>
<gene>
    <name evidence="2" type="ORF">BCF89_1105</name>
</gene>
<name>A0A2W7FWU6_9BACT</name>
<sequence length="280" mass="33152">MDKKTKNYIFVDEIDKLLGMSYFYLISYLKQKYGKIRESYAKISSCWEQVTINNKINKENEGLYIHHVKEYHIPNLNTNSNILLYPEYQEARNLVYCNLIEYLILFIKIKNETTTKVDKMYKIIIPKLNDIYSGIDYNNTKDEKIAKIVKPLKNQYFKCLAYLELKKKEDFDKILTSLRENRKLGWSIKNNEDFFMELKKVLNYDKRSGIQQTDIVPNGPLHFIKNVKRYKEALQRQDRSIKSIGIKRARVWGYIVSVIIAIIIVAIIIVIAVLVEKKTK</sequence>
<keyword evidence="1" id="KW-1133">Transmembrane helix</keyword>
<proteinExistence type="predicted"/>
<feature type="transmembrane region" description="Helical" evidence="1">
    <location>
        <begin position="251"/>
        <end position="275"/>
    </location>
</feature>
<dbReference type="RefSeq" id="WP_111518797.1">
    <property type="nucleotide sequence ID" value="NZ_QKUB01000010.1"/>
</dbReference>
<dbReference type="EMBL" id="QKUB01000010">
    <property type="protein sequence ID" value="PZV98751.1"/>
    <property type="molecule type" value="Genomic_DNA"/>
</dbReference>
<reference evidence="2 3" key="1">
    <citation type="submission" date="2018-06" db="EMBL/GenBank/DDBJ databases">
        <title>Genomic Encyclopedia of Archaeal and Bacterial Type Strains, Phase II (KMG-II): from individual species to whole genera.</title>
        <authorList>
            <person name="Goeker M."/>
        </authorList>
    </citation>
    <scope>NUCLEOTIDE SEQUENCE [LARGE SCALE GENOMIC DNA]</scope>
    <source>
        <strain evidence="2 3">ATCC 51348</strain>
    </source>
</reference>
<evidence type="ECO:0000313" key="3">
    <source>
        <dbReference type="Proteomes" id="UP000249646"/>
    </source>
</evidence>
<keyword evidence="1" id="KW-0812">Transmembrane</keyword>
<accession>A0A2W7FWU6</accession>
<comment type="caution">
    <text evidence="2">The sequence shown here is derived from an EMBL/GenBank/DDBJ whole genome shotgun (WGS) entry which is preliminary data.</text>
</comment>
<dbReference type="OrthoDB" id="2287900at2"/>
<organism evidence="2 3">
    <name type="scientific">Metamycoplasma auris</name>
    <dbReference type="NCBI Taxonomy" id="51363"/>
    <lineage>
        <taxon>Bacteria</taxon>
        <taxon>Bacillati</taxon>
        <taxon>Mycoplasmatota</taxon>
        <taxon>Mycoplasmoidales</taxon>
        <taxon>Metamycoplasmataceae</taxon>
        <taxon>Metamycoplasma</taxon>
    </lineage>
</organism>